<dbReference type="GO" id="GO:0038022">
    <property type="term" value="F:G protein-coupled olfactory receptor activity"/>
    <property type="evidence" value="ECO:0007669"/>
    <property type="project" value="TreeGrafter"/>
</dbReference>
<evidence type="ECO:0000313" key="2">
    <source>
        <dbReference type="Proteomes" id="UP000095282"/>
    </source>
</evidence>
<keyword evidence="1" id="KW-0812">Transmembrane</keyword>
<reference evidence="3" key="1">
    <citation type="submission" date="2016-11" db="UniProtKB">
        <authorList>
            <consortium name="WormBaseParasite"/>
        </authorList>
    </citation>
    <scope>IDENTIFICATION</scope>
</reference>
<sequence length="143" mass="16795">MLPLYTILIVLNSSIWGLGTYIFNSPTPENDLELSIEFLKSYCLRPEEYGYTGAKYFRINEQNEREYHLNPFISTFLFALSQTGTLSMAGYFGIQTYNSLNKLEFRSNQYRDIQNQLFRTLVIQTFIPFCFMHFPVGCLFVFL</sequence>
<dbReference type="AlphaFoldDB" id="A0A1I7TYE3"/>
<proteinExistence type="predicted"/>
<protein>
    <submittedName>
        <fullName evidence="3">7TM_GPCR_Srx domain-containing protein</fullName>
    </submittedName>
</protein>
<dbReference type="WBParaSite" id="Csp11.Scaffold629.g13034.t1">
    <property type="protein sequence ID" value="Csp11.Scaffold629.g13034.t1"/>
    <property type="gene ID" value="Csp11.Scaffold629.g13034"/>
</dbReference>
<organism evidence="2 3">
    <name type="scientific">Caenorhabditis tropicalis</name>
    <dbReference type="NCBI Taxonomy" id="1561998"/>
    <lineage>
        <taxon>Eukaryota</taxon>
        <taxon>Metazoa</taxon>
        <taxon>Ecdysozoa</taxon>
        <taxon>Nematoda</taxon>
        <taxon>Chromadorea</taxon>
        <taxon>Rhabditida</taxon>
        <taxon>Rhabditina</taxon>
        <taxon>Rhabditomorpha</taxon>
        <taxon>Rhabditoidea</taxon>
        <taxon>Rhabditidae</taxon>
        <taxon>Peloderinae</taxon>
        <taxon>Caenorhabditis</taxon>
    </lineage>
</organism>
<dbReference type="eggNOG" id="ENOG502THG6">
    <property type="taxonomic scope" value="Eukaryota"/>
</dbReference>
<name>A0A1I7TYE3_9PELO</name>
<dbReference type="PANTHER" id="PTHR22943:SF137">
    <property type="entry name" value="SEVEN TM RECEPTOR"/>
    <property type="match status" value="1"/>
</dbReference>
<keyword evidence="1" id="KW-0472">Membrane</keyword>
<dbReference type="STRING" id="1561998.A0A1I7TYE3"/>
<evidence type="ECO:0000313" key="3">
    <source>
        <dbReference type="WBParaSite" id="Csp11.Scaffold629.g13034.t1"/>
    </source>
</evidence>
<dbReference type="Proteomes" id="UP000095282">
    <property type="component" value="Unplaced"/>
</dbReference>
<feature type="transmembrane region" description="Helical" evidence="1">
    <location>
        <begin position="72"/>
        <end position="97"/>
    </location>
</feature>
<dbReference type="Pfam" id="PF10326">
    <property type="entry name" value="7TM_GPCR_Str"/>
    <property type="match status" value="1"/>
</dbReference>
<evidence type="ECO:0000256" key="1">
    <source>
        <dbReference type="SAM" id="Phobius"/>
    </source>
</evidence>
<dbReference type="GO" id="GO:0005886">
    <property type="term" value="C:plasma membrane"/>
    <property type="evidence" value="ECO:0007669"/>
    <property type="project" value="TreeGrafter"/>
</dbReference>
<keyword evidence="2" id="KW-1185">Reference proteome</keyword>
<accession>A0A1I7TYE3</accession>
<keyword evidence="1" id="KW-1133">Transmembrane helix</keyword>
<feature type="transmembrane region" description="Helical" evidence="1">
    <location>
        <begin position="5"/>
        <end position="23"/>
    </location>
</feature>
<dbReference type="InterPro" id="IPR019428">
    <property type="entry name" value="7TM_GPCR_serpentine_rcpt_Str"/>
</dbReference>
<feature type="transmembrane region" description="Helical" evidence="1">
    <location>
        <begin position="117"/>
        <end position="142"/>
    </location>
</feature>
<dbReference type="PANTHER" id="PTHR22943">
    <property type="entry name" value="7-TRANSMEMBRANE DOMAIN RECEPTOR C.ELEGANS"/>
    <property type="match status" value="1"/>
</dbReference>
<dbReference type="GO" id="GO:0042048">
    <property type="term" value="P:olfactory behavior"/>
    <property type="evidence" value="ECO:0007669"/>
    <property type="project" value="TreeGrafter"/>
</dbReference>